<organism evidence="2">
    <name type="scientific">uncultured Poseidoniia archaeon</name>
    <dbReference type="NCBI Taxonomy" id="1697135"/>
    <lineage>
        <taxon>Archaea</taxon>
        <taxon>Methanobacteriati</taxon>
        <taxon>Thermoplasmatota</taxon>
        <taxon>Candidatus Poseidoniia</taxon>
        <taxon>environmental samples</taxon>
    </lineage>
</organism>
<feature type="region of interest" description="Disordered" evidence="1">
    <location>
        <begin position="176"/>
        <end position="201"/>
    </location>
</feature>
<protein>
    <submittedName>
        <fullName evidence="2">Uncharacterized protein</fullName>
    </submittedName>
</protein>
<evidence type="ECO:0000256" key="1">
    <source>
        <dbReference type="SAM" id="MobiDB-lite"/>
    </source>
</evidence>
<reference evidence="2" key="1">
    <citation type="submission" date="2014-11" db="EMBL/GenBank/DDBJ databases">
        <authorList>
            <person name="Zhu J."/>
            <person name="Qi W."/>
            <person name="Song R."/>
        </authorList>
    </citation>
    <scope>NUCLEOTIDE SEQUENCE</scope>
</reference>
<sequence>MIDEVASSRLTKQQLIVVEKALFELTRQQKSSPNVPKEITIPNFWPSIRQLLTNLENELAETIRNEGMNAKTQLQSRRLGVARTSVSDLTRLRMNAFAQHAILSNLIKTPNGRQNENAVPPLNWQRHDPSERIYYTGVERLVEKYKKDVSWDGMLHGGKPETINKSSLGGNAALTEFNDSEEDESEQKISTPSPPQEMWNEPELDEEDRIRQMDEFPERATGAMSATSIESPNPIGNLSDMKRIRMLQDLVDPIIDEDGTEIQLTAGEVANFSSLMADTLIAAGFAESAEI</sequence>
<reference evidence="2" key="2">
    <citation type="journal article" date="2015" name="ISME J.">
        <title>A new class of marine Euryarchaeota group II from the Mediterranean deep chlorophyll maximum.</title>
        <authorList>
            <person name="Martin-Cuadrado A.B."/>
            <person name="Garcia-Heredia I."/>
            <person name="Molto A.G."/>
            <person name="Lopez-Ubeda R."/>
            <person name="Kimes N."/>
            <person name="Lopez-Garcia P."/>
            <person name="Moreira D."/>
            <person name="Rodriguez-Valera F."/>
        </authorList>
    </citation>
    <scope>NUCLEOTIDE SEQUENCE</scope>
</reference>
<accession>A0A1B1TFP8</accession>
<dbReference type="EMBL" id="KP211923">
    <property type="protein sequence ID" value="ANV81111.1"/>
    <property type="molecule type" value="Genomic_DNA"/>
</dbReference>
<evidence type="ECO:0000313" key="2">
    <source>
        <dbReference type="EMBL" id="ANV81111.1"/>
    </source>
</evidence>
<name>A0A1B1TFP8_9ARCH</name>
<dbReference type="AlphaFoldDB" id="A0A1B1TFP8"/>
<proteinExistence type="predicted"/>